<feature type="domain" description="GPI inositol-deacylase winged helix" evidence="4">
    <location>
        <begin position="515"/>
        <end position="595"/>
    </location>
</feature>
<evidence type="ECO:0000313" key="8">
    <source>
        <dbReference type="Proteomes" id="UP000736672"/>
    </source>
</evidence>
<dbReference type="InterPro" id="IPR002110">
    <property type="entry name" value="Ankyrin_rpt"/>
</dbReference>
<dbReference type="Proteomes" id="UP000736672">
    <property type="component" value="Unassembled WGS sequence"/>
</dbReference>
<comment type="caution">
    <text evidence="7">The sequence shown here is derived from an EMBL/GenBank/DDBJ whole genome shotgun (WGS) entry which is preliminary data.</text>
</comment>
<protein>
    <recommendedName>
        <fullName evidence="9">NACHT domain-containing protein</fullName>
    </recommendedName>
</protein>
<dbReference type="InterPro" id="IPR056884">
    <property type="entry name" value="NPHP3-like_N"/>
</dbReference>
<dbReference type="Gene3D" id="3.40.50.300">
    <property type="entry name" value="P-loop containing nucleotide triphosphate hydrolases"/>
    <property type="match status" value="1"/>
</dbReference>
<organism evidence="7 8">
    <name type="scientific">Fusarium solani</name>
    <name type="common">Filamentous fungus</name>
    <dbReference type="NCBI Taxonomy" id="169388"/>
    <lineage>
        <taxon>Eukaryota</taxon>
        <taxon>Fungi</taxon>
        <taxon>Dikarya</taxon>
        <taxon>Ascomycota</taxon>
        <taxon>Pezizomycotina</taxon>
        <taxon>Sordariomycetes</taxon>
        <taxon>Hypocreomycetidae</taxon>
        <taxon>Hypocreales</taxon>
        <taxon>Nectriaceae</taxon>
        <taxon>Fusarium</taxon>
        <taxon>Fusarium solani species complex</taxon>
    </lineage>
</organism>
<dbReference type="Pfam" id="PF24809">
    <property type="entry name" value="DUF7708"/>
    <property type="match status" value="1"/>
</dbReference>
<dbReference type="PANTHER" id="PTHR10039">
    <property type="entry name" value="AMELOGENIN"/>
    <property type="match status" value="1"/>
</dbReference>
<evidence type="ECO:0000259" key="5">
    <source>
        <dbReference type="Pfam" id="PF24809"/>
    </source>
</evidence>
<dbReference type="SUPFAM" id="SSF48403">
    <property type="entry name" value="Ankyrin repeat"/>
    <property type="match status" value="1"/>
</dbReference>
<dbReference type="SMART" id="SM00248">
    <property type="entry name" value="ANK"/>
    <property type="match status" value="2"/>
</dbReference>
<dbReference type="SUPFAM" id="SSF52540">
    <property type="entry name" value="P-loop containing nucleoside triphosphate hydrolases"/>
    <property type="match status" value="1"/>
</dbReference>
<evidence type="ECO:0000256" key="2">
    <source>
        <dbReference type="PROSITE-ProRule" id="PRU00023"/>
    </source>
</evidence>
<keyword evidence="2" id="KW-0040">ANK repeat</keyword>
<dbReference type="PROSITE" id="PS50088">
    <property type="entry name" value="ANK_REPEAT"/>
    <property type="match status" value="1"/>
</dbReference>
<name>A0A9P9H200_FUSSL</name>
<dbReference type="InterPro" id="IPR027417">
    <property type="entry name" value="P-loop_NTPase"/>
</dbReference>
<evidence type="ECO:0000259" key="4">
    <source>
        <dbReference type="Pfam" id="PF22939"/>
    </source>
</evidence>
<evidence type="ECO:0000256" key="1">
    <source>
        <dbReference type="ARBA" id="ARBA00022737"/>
    </source>
</evidence>
<gene>
    <name evidence="7" type="ORF">B0J15DRAFT_536886</name>
</gene>
<feature type="repeat" description="ANK" evidence="2">
    <location>
        <begin position="1065"/>
        <end position="1100"/>
    </location>
</feature>
<keyword evidence="1" id="KW-0677">Repeat</keyword>
<dbReference type="InterPro" id="IPR056125">
    <property type="entry name" value="DUF7708"/>
</dbReference>
<feature type="domain" description="Nephrocystin 3-like N-terminal" evidence="6">
    <location>
        <begin position="258"/>
        <end position="402"/>
    </location>
</feature>
<dbReference type="InterPro" id="IPR054471">
    <property type="entry name" value="GPIID_WHD"/>
</dbReference>
<keyword evidence="8" id="KW-1185">Reference proteome</keyword>
<dbReference type="OrthoDB" id="21416at2759"/>
<evidence type="ECO:0008006" key="9">
    <source>
        <dbReference type="Google" id="ProtNLM"/>
    </source>
</evidence>
<evidence type="ECO:0000313" key="7">
    <source>
        <dbReference type="EMBL" id="KAH7249586.1"/>
    </source>
</evidence>
<reference evidence="7" key="1">
    <citation type="journal article" date="2021" name="Nat. Commun.">
        <title>Genetic determinants of endophytism in the Arabidopsis root mycobiome.</title>
        <authorList>
            <person name="Mesny F."/>
            <person name="Miyauchi S."/>
            <person name="Thiergart T."/>
            <person name="Pickel B."/>
            <person name="Atanasova L."/>
            <person name="Karlsson M."/>
            <person name="Huettel B."/>
            <person name="Barry K.W."/>
            <person name="Haridas S."/>
            <person name="Chen C."/>
            <person name="Bauer D."/>
            <person name="Andreopoulos W."/>
            <person name="Pangilinan J."/>
            <person name="LaButti K."/>
            <person name="Riley R."/>
            <person name="Lipzen A."/>
            <person name="Clum A."/>
            <person name="Drula E."/>
            <person name="Henrissat B."/>
            <person name="Kohler A."/>
            <person name="Grigoriev I.V."/>
            <person name="Martin F.M."/>
            <person name="Hacquard S."/>
        </authorList>
    </citation>
    <scope>NUCLEOTIDE SEQUENCE</scope>
    <source>
        <strain evidence="7">FSSC 5 MPI-SDFR-AT-0091</strain>
    </source>
</reference>
<dbReference type="AlphaFoldDB" id="A0A9P9H200"/>
<dbReference type="PANTHER" id="PTHR10039:SF14">
    <property type="entry name" value="NACHT DOMAIN-CONTAINING PROTEIN"/>
    <property type="match status" value="1"/>
</dbReference>
<feature type="domain" description="DUF7708" evidence="5">
    <location>
        <begin position="68"/>
        <end position="199"/>
    </location>
</feature>
<sequence length="1150" mass="131094">MAAPSSDAVKHAFNSAIEKFKKDLKNPDLYDQILQTTSIDQVYDATDKLQEEQSKTGSLRHLSKIGPFLGRLKEYTDAVDTFVQAKPDILALIWGPIKLLLLWANVLKQSFDAISDTLEKVGSLMPEFCEVTKIFTDSVRLQEILALLFRDILDLYLIAIKFLSLTRLKYLFEALWPRRRDEIKLVTKHIARHRELMRTEVRLEEIRAADDARQRELEHFAKAEETAIKQEYSTLRAHVSPKTYDHDLYRHHAAVCEGTGKWLFRDQSFKGWLKGIPGAGKTLLASSVIRHTQPLSLTLFAFLTYKDTSTTALSIFHSLIFQLASDSLALQTELCQSDQKNLTNSLEIAANLLQSLLECAGVVCVVIDGIDEIDLFERSRLLKQLLKLGEACQKCRILLTSRSEDDISNALRGKVAEIKVDQRNAGSIQAFVNHSMMDWFDQRRFILEVRHEIEGWAAPLASKAKGMFLYVKVIFGMIQYLDNVDEILDQLKHLPESLDDAYGRIFQRLNTSTDSTLRRKAHRILGWVGCAPSPMTRHELEQALVINPEQPDQEPRVNSELNVVEFCGPIVEVIDDYVQFVHFTVKEYIFNEKIDGFISLSDMTFELAIRCISYLCQEHHDLEFIEEEMKDNILSGAYRFHNFASTYWWRLIKQYLALCKATSIPESLKDQLQQLHDTRLAEGYQQIDQKVETEFNMDKVILALKPAQPDLAEMLCNFSQFQSASSKADYHLQSSERWVHLDPLTISRVSIELHRRFDTSLCGTAHNQQKITHHYGINIFKCGFLRCQFHRRGFGIQSDRRSHEKNHDKPWKCDVAGCDYAEIGFISRRMRDDHLQSSHLLGDNSKPAEFDKSNEDEVQPLLFDLVAANKFEAVKALLPFVEKLSDAVQTKLAIEAVSAGSPALFQLLATPEILSVYICEWAIESGNVSLSEIILTHLQSQSFSGLQGYMARWCGKIFAAVIRSDSYELYQLWSPGLSSAFGVSKLLNVALHGSVLRDAMEATQNDASREQLLLTFWEEHDVLGRISKRQRMDSLLNLAWTTCSLNLARYLLNHGCEVDARRSQLYMTPLHCATKHNTEQAAHFIEFLLMEGANPNTGTKKRDIRSEKGAIGISAWLGVSWDDLVERTTKKRQQQGKEINDRNGSTSSPV</sequence>
<dbReference type="Pfam" id="PF22939">
    <property type="entry name" value="WHD_GPIID"/>
    <property type="match status" value="1"/>
</dbReference>
<dbReference type="EMBL" id="JAGTJS010000013">
    <property type="protein sequence ID" value="KAH7249586.1"/>
    <property type="molecule type" value="Genomic_DNA"/>
</dbReference>
<accession>A0A9P9H200</accession>
<proteinExistence type="predicted"/>
<dbReference type="Pfam" id="PF24883">
    <property type="entry name" value="NPHP3_N"/>
    <property type="match status" value="1"/>
</dbReference>
<dbReference type="Pfam" id="PF00023">
    <property type="entry name" value="Ank"/>
    <property type="match status" value="1"/>
</dbReference>
<dbReference type="Gene3D" id="1.25.40.20">
    <property type="entry name" value="Ankyrin repeat-containing domain"/>
    <property type="match status" value="1"/>
</dbReference>
<dbReference type="InterPro" id="IPR036770">
    <property type="entry name" value="Ankyrin_rpt-contain_sf"/>
</dbReference>
<evidence type="ECO:0000256" key="3">
    <source>
        <dbReference type="SAM" id="MobiDB-lite"/>
    </source>
</evidence>
<feature type="region of interest" description="Disordered" evidence="3">
    <location>
        <begin position="1128"/>
        <end position="1150"/>
    </location>
</feature>
<evidence type="ECO:0000259" key="6">
    <source>
        <dbReference type="Pfam" id="PF24883"/>
    </source>
</evidence>